<dbReference type="SUPFAM" id="SSF50494">
    <property type="entry name" value="Trypsin-like serine proteases"/>
    <property type="match status" value="1"/>
</dbReference>
<dbReference type="PROSITE" id="PS50106">
    <property type="entry name" value="PDZ"/>
    <property type="match status" value="1"/>
</dbReference>
<dbReference type="Pfam" id="PF13365">
    <property type="entry name" value="Trypsin_2"/>
    <property type="match status" value="1"/>
</dbReference>
<organism evidence="6 7">
    <name type="scientific">Sphaerisporangium corydalis</name>
    <dbReference type="NCBI Taxonomy" id="1441875"/>
    <lineage>
        <taxon>Bacteria</taxon>
        <taxon>Bacillati</taxon>
        <taxon>Actinomycetota</taxon>
        <taxon>Actinomycetes</taxon>
        <taxon>Streptosporangiales</taxon>
        <taxon>Streptosporangiaceae</taxon>
        <taxon>Sphaerisporangium</taxon>
    </lineage>
</organism>
<keyword evidence="3" id="KW-0378">Hydrolase</keyword>
<comment type="similarity">
    <text evidence="1">Belongs to the peptidase S1C family.</text>
</comment>
<gene>
    <name evidence="6" type="ORF">ACFO8L_15175</name>
</gene>
<dbReference type="InterPro" id="IPR009003">
    <property type="entry name" value="Peptidase_S1_PA"/>
</dbReference>
<evidence type="ECO:0000256" key="2">
    <source>
        <dbReference type="ARBA" id="ARBA00022670"/>
    </source>
</evidence>
<evidence type="ECO:0000313" key="6">
    <source>
        <dbReference type="EMBL" id="MFC4587435.1"/>
    </source>
</evidence>
<dbReference type="InterPro" id="IPR036034">
    <property type="entry name" value="PDZ_sf"/>
</dbReference>
<evidence type="ECO:0000256" key="1">
    <source>
        <dbReference type="ARBA" id="ARBA00010541"/>
    </source>
</evidence>
<proteinExistence type="inferred from homology"/>
<reference evidence="7" key="1">
    <citation type="journal article" date="2019" name="Int. J. Syst. Evol. Microbiol.">
        <title>The Global Catalogue of Microorganisms (GCM) 10K type strain sequencing project: providing services to taxonomists for standard genome sequencing and annotation.</title>
        <authorList>
            <consortium name="The Broad Institute Genomics Platform"/>
            <consortium name="The Broad Institute Genome Sequencing Center for Infectious Disease"/>
            <person name="Wu L."/>
            <person name="Ma J."/>
        </authorList>
    </citation>
    <scope>NUCLEOTIDE SEQUENCE [LARGE SCALE GENOMIC DNA]</scope>
    <source>
        <strain evidence="7">CCUG 49560</strain>
    </source>
</reference>
<evidence type="ECO:0000259" key="5">
    <source>
        <dbReference type="PROSITE" id="PS50106"/>
    </source>
</evidence>
<evidence type="ECO:0000256" key="4">
    <source>
        <dbReference type="SAM" id="MobiDB-lite"/>
    </source>
</evidence>
<feature type="domain" description="PDZ" evidence="5">
    <location>
        <begin position="477"/>
        <end position="554"/>
    </location>
</feature>
<feature type="region of interest" description="Disordered" evidence="4">
    <location>
        <begin position="1"/>
        <end position="203"/>
    </location>
</feature>
<accession>A0ABV9EGI4</accession>
<sequence>MTDETRAFESGDVATPAGRSWEGPASGSTGTGPMRVRPEFLPAGQGWPQAAPVSGPDAFTGPNPFAASGPAQDPFAPGGPGRDPFAPGGPGRDPFAPGGPGRDPFAPGGPGRDPFAPAADAGRDPYGTENTGPIPFAPDPQRPAGDDVSGWGNPSGGPLPPTPAPGGPYGPPPPRNPFGMGPGWAPPPAPPQSEYTAAPSGRPPRTGTLAVLAVVIALVASTAGSLGTYLLTRSGGGGVDPTYSLGTPTGAIVNRAPDSVAGVAARVLPSVVSLDVKGNSEAGTGSGFVIKGGYIVTNNHVVAAAASTGEIKVTFSNKKSSSAKIVGRDPSSDIAVVKPDDTYGAPEITIGNSDRVVVGDPVIAIGSPLGLTGTVTTGIVSSLNRPVTAGGESGSESSFINAIQTDAAINPGNSGGPLVNAAGEVIGVNSAIATLGNSSFGGQSGSIGLGFSIPVNHVRRIAEELVTTGTAKKSRIGVHLDENYQGEGVRIATAPQDGQEPVISGGPADKAGLKAGDVILEVDGTPVTQPSELIVTIRSKAPGDKVTVKYQRGGQEKTVTMVIDAVPVPTPQPS</sequence>
<dbReference type="SMART" id="SM00228">
    <property type="entry name" value="PDZ"/>
    <property type="match status" value="1"/>
</dbReference>
<comment type="caution">
    <text evidence="6">The sequence shown here is derived from an EMBL/GenBank/DDBJ whole genome shotgun (WGS) entry which is preliminary data.</text>
</comment>
<evidence type="ECO:0000256" key="3">
    <source>
        <dbReference type="ARBA" id="ARBA00022801"/>
    </source>
</evidence>
<dbReference type="RefSeq" id="WP_262841992.1">
    <property type="nucleotide sequence ID" value="NZ_JANZYP010000008.1"/>
</dbReference>
<dbReference type="PANTHER" id="PTHR43343:SF3">
    <property type="entry name" value="PROTEASE DO-LIKE 8, CHLOROPLASTIC"/>
    <property type="match status" value="1"/>
</dbReference>
<dbReference type="Pfam" id="PF13180">
    <property type="entry name" value="PDZ_2"/>
    <property type="match status" value="1"/>
</dbReference>
<keyword evidence="2" id="KW-0645">Protease</keyword>
<name>A0ABV9EGI4_9ACTN</name>
<dbReference type="EMBL" id="JBHSFN010000008">
    <property type="protein sequence ID" value="MFC4587435.1"/>
    <property type="molecule type" value="Genomic_DNA"/>
</dbReference>
<dbReference type="Gene3D" id="2.40.10.10">
    <property type="entry name" value="Trypsin-like serine proteases"/>
    <property type="match status" value="2"/>
</dbReference>
<dbReference type="PRINTS" id="PR00834">
    <property type="entry name" value="PROTEASES2C"/>
</dbReference>
<dbReference type="InterPro" id="IPR051201">
    <property type="entry name" value="Chloro_Bact_Ser_Proteases"/>
</dbReference>
<evidence type="ECO:0000313" key="7">
    <source>
        <dbReference type="Proteomes" id="UP001595891"/>
    </source>
</evidence>
<dbReference type="SUPFAM" id="SSF50156">
    <property type="entry name" value="PDZ domain-like"/>
    <property type="match status" value="1"/>
</dbReference>
<feature type="compositionally biased region" description="Pro residues" evidence="4">
    <location>
        <begin position="157"/>
        <end position="176"/>
    </location>
</feature>
<dbReference type="InterPro" id="IPR001478">
    <property type="entry name" value="PDZ"/>
</dbReference>
<dbReference type="InterPro" id="IPR043504">
    <property type="entry name" value="Peptidase_S1_PA_chymotrypsin"/>
</dbReference>
<dbReference type="InterPro" id="IPR001940">
    <property type="entry name" value="Peptidase_S1C"/>
</dbReference>
<keyword evidence="7" id="KW-1185">Reference proteome</keyword>
<protein>
    <submittedName>
        <fullName evidence="6">Trypsin-like peptidase domain-containing protein</fullName>
    </submittedName>
</protein>
<dbReference type="Proteomes" id="UP001595891">
    <property type="component" value="Unassembled WGS sequence"/>
</dbReference>
<dbReference type="PANTHER" id="PTHR43343">
    <property type="entry name" value="PEPTIDASE S12"/>
    <property type="match status" value="1"/>
</dbReference>
<dbReference type="Gene3D" id="2.30.42.10">
    <property type="match status" value="1"/>
</dbReference>